<comment type="caution">
    <text evidence="1">The sequence shown here is derived from an EMBL/GenBank/DDBJ whole genome shotgun (WGS) entry which is preliminary data.</text>
</comment>
<gene>
    <name evidence="1" type="ORF">HK413_06245</name>
</gene>
<name>A0ABX1W2G5_9SPHI</name>
<sequence>MQKYFKIETTPYVAVYNSNGKLSKAFRKQPEVGDVLKAVKNADKRKG</sequence>
<dbReference type="Proteomes" id="UP000566071">
    <property type="component" value="Unassembled WGS sequence"/>
</dbReference>
<evidence type="ECO:0000313" key="1">
    <source>
        <dbReference type="EMBL" id="NNU33846.1"/>
    </source>
</evidence>
<protein>
    <recommendedName>
        <fullName evidence="3">Thioredoxin domain-containing protein</fullName>
    </recommendedName>
</protein>
<evidence type="ECO:0000313" key="2">
    <source>
        <dbReference type="Proteomes" id="UP000566071"/>
    </source>
</evidence>
<evidence type="ECO:0008006" key="3">
    <source>
        <dbReference type="Google" id="ProtNLM"/>
    </source>
</evidence>
<keyword evidence="2" id="KW-1185">Reference proteome</keyword>
<organism evidence="1 2">
    <name type="scientific">Mucilaginibacter humi</name>
    <dbReference type="NCBI Taxonomy" id="2732510"/>
    <lineage>
        <taxon>Bacteria</taxon>
        <taxon>Pseudomonadati</taxon>
        <taxon>Bacteroidota</taxon>
        <taxon>Sphingobacteriia</taxon>
        <taxon>Sphingobacteriales</taxon>
        <taxon>Sphingobacteriaceae</taxon>
        <taxon>Mucilaginibacter</taxon>
    </lineage>
</organism>
<accession>A0ABX1W2G5</accession>
<proteinExistence type="predicted"/>
<dbReference type="RefSeq" id="WP_175269533.1">
    <property type="nucleotide sequence ID" value="NZ_JABFCR010000022.1"/>
</dbReference>
<dbReference type="EMBL" id="JABFCR010000022">
    <property type="protein sequence ID" value="NNU33846.1"/>
    <property type="molecule type" value="Genomic_DNA"/>
</dbReference>
<reference evidence="1 2" key="1">
    <citation type="submission" date="2020-05" db="EMBL/GenBank/DDBJ databases">
        <authorList>
            <person name="Khan S.A."/>
            <person name="Jeon C.O."/>
            <person name="Chun B.H."/>
        </authorList>
    </citation>
    <scope>NUCLEOTIDE SEQUENCE [LARGE SCALE GENOMIC DNA]</scope>
    <source>
        <strain evidence="1 2">S1162</strain>
    </source>
</reference>